<accession>A0AAD7FPL9</accession>
<organism evidence="1 2">
    <name type="scientific">Roridomyces roridus</name>
    <dbReference type="NCBI Taxonomy" id="1738132"/>
    <lineage>
        <taxon>Eukaryota</taxon>
        <taxon>Fungi</taxon>
        <taxon>Dikarya</taxon>
        <taxon>Basidiomycota</taxon>
        <taxon>Agaricomycotina</taxon>
        <taxon>Agaricomycetes</taxon>
        <taxon>Agaricomycetidae</taxon>
        <taxon>Agaricales</taxon>
        <taxon>Marasmiineae</taxon>
        <taxon>Mycenaceae</taxon>
        <taxon>Roridomyces</taxon>
    </lineage>
</organism>
<reference evidence="1" key="1">
    <citation type="submission" date="2023-03" db="EMBL/GenBank/DDBJ databases">
        <title>Massive genome expansion in bonnet fungi (Mycena s.s.) driven by repeated elements and novel gene families across ecological guilds.</title>
        <authorList>
            <consortium name="Lawrence Berkeley National Laboratory"/>
            <person name="Harder C.B."/>
            <person name="Miyauchi S."/>
            <person name="Viragh M."/>
            <person name="Kuo A."/>
            <person name="Thoen E."/>
            <person name="Andreopoulos B."/>
            <person name="Lu D."/>
            <person name="Skrede I."/>
            <person name="Drula E."/>
            <person name="Henrissat B."/>
            <person name="Morin E."/>
            <person name="Kohler A."/>
            <person name="Barry K."/>
            <person name="LaButti K."/>
            <person name="Morin E."/>
            <person name="Salamov A."/>
            <person name="Lipzen A."/>
            <person name="Mereny Z."/>
            <person name="Hegedus B."/>
            <person name="Baldrian P."/>
            <person name="Stursova M."/>
            <person name="Weitz H."/>
            <person name="Taylor A."/>
            <person name="Grigoriev I.V."/>
            <person name="Nagy L.G."/>
            <person name="Martin F."/>
            <person name="Kauserud H."/>
        </authorList>
    </citation>
    <scope>NUCLEOTIDE SEQUENCE</scope>
    <source>
        <strain evidence="1">9284</strain>
    </source>
</reference>
<keyword evidence="2" id="KW-1185">Reference proteome</keyword>
<dbReference type="Proteomes" id="UP001221142">
    <property type="component" value="Unassembled WGS sequence"/>
</dbReference>
<sequence length="147" mass="16673">MTTHEDERSNLAARRIQRAWRNSRKSKPFLTTSVRLDDAKTHAAMMASRQAADAGLNTARARWRRAINFTRNLQDGNSMLTENGLPGRAPAKFMETQHWLELVDGTDMAATVEFSIHLWYKPSCPHSQVVSSTLATGRYDRKLLQMA</sequence>
<evidence type="ECO:0000313" key="2">
    <source>
        <dbReference type="Proteomes" id="UP001221142"/>
    </source>
</evidence>
<protein>
    <submittedName>
        <fullName evidence="1">Uncharacterized protein</fullName>
    </submittedName>
</protein>
<dbReference type="AlphaFoldDB" id="A0AAD7FPL9"/>
<dbReference type="EMBL" id="JARKIF010000009">
    <property type="protein sequence ID" value="KAJ7630852.1"/>
    <property type="molecule type" value="Genomic_DNA"/>
</dbReference>
<evidence type="ECO:0000313" key="1">
    <source>
        <dbReference type="EMBL" id="KAJ7630852.1"/>
    </source>
</evidence>
<proteinExistence type="predicted"/>
<name>A0AAD7FPL9_9AGAR</name>
<gene>
    <name evidence="1" type="ORF">FB45DRAFT_548817</name>
</gene>
<comment type="caution">
    <text evidence="1">The sequence shown here is derived from an EMBL/GenBank/DDBJ whole genome shotgun (WGS) entry which is preliminary data.</text>
</comment>